<evidence type="ECO:0008006" key="3">
    <source>
        <dbReference type="Google" id="ProtNLM"/>
    </source>
</evidence>
<keyword evidence="2" id="KW-1185">Reference proteome</keyword>
<comment type="caution">
    <text evidence="1">The sequence shown here is derived from an EMBL/GenBank/DDBJ whole genome shotgun (WGS) entry which is preliminary data.</text>
</comment>
<dbReference type="InterPro" id="IPR036047">
    <property type="entry name" value="F-box-like_dom_sf"/>
</dbReference>
<protein>
    <recommendedName>
        <fullName evidence="3">F-box domain-containing protein</fullName>
    </recommendedName>
</protein>
<sequence length="477" mass="54135">MGATELRQRLLQLDAQIVVQRLALDALEQTRLDVERELHATATFPVAELPAELITEIFLWCHPMHEDTFEVPSDVVCNDRSIPSPLTLASVCRRWRDLALSTPELWSRIEFGFRDGSSASEASQRVKQWLDRAAPRPLTVSLHARKSQRDESSITQHLRHLIHLYSGTIQHLTLVMLPQIAHQLGLESLQLPLLRSVCLWHSSMNGGVPHTPHPVMLFTDAPLLSKLRVSHFGATLLYYTLPWLQLTKFHGQIHTMELFIVAPNLTEVICSVPYLTFTQTVITHQRLQSLILTVSQNDIKPDDILCYLTLPALQSLHISEMDDTRYSSLYPFLSRSSPPLLSLSIRLDDAYFYDLKECFRCVQPTLETLTMEYPSEAVRQSLYQHEQWTDGFPQLHTLKFANVQGVNFTELLQFLYDRQDLRSFQLSCTEGTFLDDSIAVESGSHSITTHFTTLAARGMSVNISSGPKTYLNLVGSA</sequence>
<reference evidence="1" key="1">
    <citation type="submission" date="2023-03" db="EMBL/GenBank/DDBJ databases">
        <title>Massive genome expansion in bonnet fungi (Mycena s.s.) driven by repeated elements and novel gene families across ecological guilds.</title>
        <authorList>
            <consortium name="Lawrence Berkeley National Laboratory"/>
            <person name="Harder C.B."/>
            <person name="Miyauchi S."/>
            <person name="Viragh M."/>
            <person name="Kuo A."/>
            <person name="Thoen E."/>
            <person name="Andreopoulos B."/>
            <person name="Lu D."/>
            <person name="Skrede I."/>
            <person name="Drula E."/>
            <person name="Henrissat B."/>
            <person name="Morin E."/>
            <person name="Kohler A."/>
            <person name="Barry K."/>
            <person name="LaButti K."/>
            <person name="Morin E."/>
            <person name="Salamov A."/>
            <person name="Lipzen A."/>
            <person name="Mereny Z."/>
            <person name="Hegedus B."/>
            <person name="Baldrian P."/>
            <person name="Stursova M."/>
            <person name="Weitz H."/>
            <person name="Taylor A."/>
            <person name="Grigoriev I.V."/>
            <person name="Nagy L.G."/>
            <person name="Martin F."/>
            <person name="Kauserud H."/>
        </authorList>
    </citation>
    <scope>NUCLEOTIDE SEQUENCE</scope>
    <source>
        <strain evidence="1">CBHHK067</strain>
    </source>
</reference>
<organism evidence="1 2">
    <name type="scientific">Mycena rosella</name>
    <name type="common">Pink bonnet</name>
    <name type="synonym">Agaricus rosellus</name>
    <dbReference type="NCBI Taxonomy" id="1033263"/>
    <lineage>
        <taxon>Eukaryota</taxon>
        <taxon>Fungi</taxon>
        <taxon>Dikarya</taxon>
        <taxon>Basidiomycota</taxon>
        <taxon>Agaricomycotina</taxon>
        <taxon>Agaricomycetes</taxon>
        <taxon>Agaricomycetidae</taxon>
        <taxon>Agaricales</taxon>
        <taxon>Marasmiineae</taxon>
        <taxon>Mycenaceae</taxon>
        <taxon>Mycena</taxon>
    </lineage>
</organism>
<evidence type="ECO:0000313" key="2">
    <source>
        <dbReference type="Proteomes" id="UP001221757"/>
    </source>
</evidence>
<dbReference type="Proteomes" id="UP001221757">
    <property type="component" value="Unassembled WGS sequence"/>
</dbReference>
<evidence type="ECO:0000313" key="1">
    <source>
        <dbReference type="EMBL" id="KAJ7693813.1"/>
    </source>
</evidence>
<dbReference type="Gene3D" id="1.20.1280.50">
    <property type="match status" value="1"/>
</dbReference>
<proteinExistence type="predicted"/>
<name>A0AAD7DKG3_MYCRO</name>
<gene>
    <name evidence="1" type="ORF">B0H17DRAFT_1199507</name>
</gene>
<accession>A0AAD7DKG3</accession>
<dbReference type="EMBL" id="JARKIE010000044">
    <property type="protein sequence ID" value="KAJ7693813.1"/>
    <property type="molecule type" value="Genomic_DNA"/>
</dbReference>
<dbReference type="AlphaFoldDB" id="A0AAD7DKG3"/>
<dbReference type="SUPFAM" id="SSF81383">
    <property type="entry name" value="F-box domain"/>
    <property type="match status" value="1"/>
</dbReference>